<feature type="region of interest" description="Disordered" evidence="1">
    <location>
        <begin position="177"/>
        <end position="289"/>
    </location>
</feature>
<sequence>MSSLGGARSSSSAIHASSPAPIRPLASSPLRSRAPPLAASISTSHSGTGARANRTASGSTQRRPLGAVSVSPSSPSPVAHVQQNADLLSASVASYTSQASLSSYASFPPSESQHQTYNVPTTRSGSSPRARQAYFSPFASVSSSATSSPRITPQTQTQTTNTNAFTLRSDSDVFALHSHSSSDSDFSLSADEGVHENDDDDDDGVLSYTSSSLSMSLSGDDSDFERARQQNSARRDSEQSQSQSRYHDQRHPSTSELGRGSRQRRRQGQSPAQGFGRRSSESGSEFSLV</sequence>
<accession>A0A6A4GQ57</accession>
<evidence type="ECO:0000313" key="2">
    <source>
        <dbReference type="EMBL" id="KAE9387758.1"/>
    </source>
</evidence>
<feature type="compositionally biased region" description="Polar residues" evidence="1">
    <location>
        <begin position="102"/>
        <end position="129"/>
    </location>
</feature>
<feature type="compositionally biased region" description="Low complexity" evidence="1">
    <location>
        <begin position="206"/>
        <end position="219"/>
    </location>
</feature>
<reference evidence="2" key="1">
    <citation type="journal article" date="2019" name="Environ. Microbiol.">
        <title>Fungal ecological strategies reflected in gene transcription - a case study of two litter decomposers.</title>
        <authorList>
            <person name="Barbi F."/>
            <person name="Kohler A."/>
            <person name="Barry K."/>
            <person name="Baskaran P."/>
            <person name="Daum C."/>
            <person name="Fauchery L."/>
            <person name="Ihrmark K."/>
            <person name="Kuo A."/>
            <person name="LaButti K."/>
            <person name="Lipzen A."/>
            <person name="Morin E."/>
            <person name="Grigoriev I.V."/>
            <person name="Henrissat B."/>
            <person name="Lindahl B."/>
            <person name="Martin F."/>
        </authorList>
    </citation>
    <scope>NUCLEOTIDE SEQUENCE</scope>
    <source>
        <strain evidence="2">JB14</strain>
    </source>
</reference>
<feature type="region of interest" description="Disordered" evidence="1">
    <location>
        <begin position="1"/>
        <end position="80"/>
    </location>
</feature>
<proteinExistence type="predicted"/>
<evidence type="ECO:0000256" key="1">
    <source>
        <dbReference type="SAM" id="MobiDB-lite"/>
    </source>
</evidence>
<feature type="compositionally biased region" description="Low complexity" evidence="1">
    <location>
        <begin position="268"/>
        <end position="289"/>
    </location>
</feature>
<dbReference type="Proteomes" id="UP000799118">
    <property type="component" value="Unassembled WGS sequence"/>
</dbReference>
<dbReference type="AlphaFoldDB" id="A0A6A4GQ57"/>
<gene>
    <name evidence="2" type="ORF">BT96DRAFT_475083</name>
</gene>
<feature type="region of interest" description="Disordered" evidence="1">
    <location>
        <begin position="102"/>
        <end position="164"/>
    </location>
</feature>
<feature type="compositionally biased region" description="Low complexity" evidence="1">
    <location>
        <begin position="68"/>
        <end position="78"/>
    </location>
</feature>
<feature type="compositionally biased region" description="Low complexity" evidence="1">
    <location>
        <begin position="1"/>
        <end position="24"/>
    </location>
</feature>
<evidence type="ECO:0000313" key="3">
    <source>
        <dbReference type="Proteomes" id="UP000799118"/>
    </source>
</evidence>
<keyword evidence="3" id="KW-1185">Reference proteome</keyword>
<organism evidence="2 3">
    <name type="scientific">Gymnopus androsaceus JB14</name>
    <dbReference type="NCBI Taxonomy" id="1447944"/>
    <lineage>
        <taxon>Eukaryota</taxon>
        <taxon>Fungi</taxon>
        <taxon>Dikarya</taxon>
        <taxon>Basidiomycota</taxon>
        <taxon>Agaricomycotina</taxon>
        <taxon>Agaricomycetes</taxon>
        <taxon>Agaricomycetidae</taxon>
        <taxon>Agaricales</taxon>
        <taxon>Marasmiineae</taxon>
        <taxon>Omphalotaceae</taxon>
        <taxon>Gymnopus</taxon>
    </lineage>
</organism>
<feature type="compositionally biased region" description="Low complexity" evidence="1">
    <location>
        <begin position="177"/>
        <end position="190"/>
    </location>
</feature>
<protein>
    <submittedName>
        <fullName evidence="2">Uncharacterized protein</fullName>
    </submittedName>
</protein>
<feature type="compositionally biased region" description="Basic and acidic residues" evidence="1">
    <location>
        <begin position="224"/>
        <end position="238"/>
    </location>
</feature>
<name>A0A6A4GQ57_9AGAR</name>
<dbReference type="EMBL" id="ML769782">
    <property type="protein sequence ID" value="KAE9387758.1"/>
    <property type="molecule type" value="Genomic_DNA"/>
</dbReference>
<feature type="compositionally biased region" description="Low complexity" evidence="1">
    <location>
        <begin position="135"/>
        <end position="163"/>
    </location>
</feature>